<evidence type="ECO:0000256" key="1">
    <source>
        <dbReference type="SAM" id="MobiDB-lite"/>
    </source>
</evidence>
<sequence>PFDNVASPFVNAASPFFNATSSSNPTAPLQYQQDNDDGEDDAEQHQG</sequence>
<feature type="region of interest" description="Disordered" evidence="1">
    <location>
        <begin position="15"/>
        <end position="47"/>
    </location>
</feature>
<dbReference type="Proteomes" id="UP000265520">
    <property type="component" value="Unassembled WGS sequence"/>
</dbReference>
<reference evidence="2 3" key="1">
    <citation type="journal article" date="2018" name="Front. Plant Sci.">
        <title>Red Clover (Trifolium pratense) and Zigzag Clover (T. medium) - A Picture of Genomic Similarities and Differences.</title>
        <authorList>
            <person name="Dluhosova J."/>
            <person name="Istvanek J."/>
            <person name="Nedelnik J."/>
            <person name="Repkova J."/>
        </authorList>
    </citation>
    <scope>NUCLEOTIDE SEQUENCE [LARGE SCALE GENOMIC DNA]</scope>
    <source>
        <strain evidence="3">cv. 10/8</strain>
        <tissue evidence="2">Leaf</tissue>
    </source>
</reference>
<dbReference type="AlphaFoldDB" id="A0A392VST6"/>
<accession>A0A392VST6</accession>
<proteinExistence type="predicted"/>
<evidence type="ECO:0000313" key="2">
    <source>
        <dbReference type="EMBL" id="MCI90553.1"/>
    </source>
</evidence>
<feature type="compositionally biased region" description="Polar residues" evidence="1">
    <location>
        <begin position="17"/>
        <end position="33"/>
    </location>
</feature>
<evidence type="ECO:0000313" key="3">
    <source>
        <dbReference type="Proteomes" id="UP000265520"/>
    </source>
</evidence>
<comment type="caution">
    <text evidence="2">The sequence shown here is derived from an EMBL/GenBank/DDBJ whole genome shotgun (WGS) entry which is preliminary data.</text>
</comment>
<protein>
    <submittedName>
        <fullName evidence="2">Uncharacterized protein</fullName>
    </submittedName>
</protein>
<dbReference type="EMBL" id="LXQA011247836">
    <property type="protein sequence ID" value="MCI90553.1"/>
    <property type="molecule type" value="Genomic_DNA"/>
</dbReference>
<keyword evidence="3" id="KW-1185">Reference proteome</keyword>
<name>A0A392VST6_9FABA</name>
<feature type="non-terminal residue" evidence="2">
    <location>
        <position position="1"/>
    </location>
</feature>
<feature type="compositionally biased region" description="Acidic residues" evidence="1">
    <location>
        <begin position="34"/>
        <end position="47"/>
    </location>
</feature>
<organism evidence="2 3">
    <name type="scientific">Trifolium medium</name>
    <dbReference type="NCBI Taxonomy" id="97028"/>
    <lineage>
        <taxon>Eukaryota</taxon>
        <taxon>Viridiplantae</taxon>
        <taxon>Streptophyta</taxon>
        <taxon>Embryophyta</taxon>
        <taxon>Tracheophyta</taxon>
        <taxon>Spermatophyta</taxon>
        <taxon>Magnoliopsida</taxon>
        <taxon>eudicotyledons</taxon>
        <taxon>Gunneridae</taxon>
        <taxon>Pentapetalae</taxon>
        <taxon>rosids</taxon>
        <taxon>fabids</taxon>
        <taxon>Fabales</taxon>
        <taxon>Fabaceae</taxon>
        <taxon>Papilionoideae</taxon>
        <taxon>50 kb inversion clade</taxon>
        <taxon>NPAAA clade</taxon>
        <taxon>Hologalegina</taxon>
        <taxon>IRL clade</taxon>
        <taxon>Trifolieae</taxon>
        <taxon>Trifolium</taxon>
    </lineage>
</organism>